<keyword evidence="7 11" id="KW-0648">Protein biosynthesis</keyword>
<dbReference type="Pfam" id="PF02934">
    <property type="entry name" value="GatB_N"/>
    <property type="match status" value="1"/>
</dbReference>
<evidence type="ECO:0000256" key="3">
    <source>
        <dbReference type="ARBA" id="ARBA00016923"/>
    </source>
</evidence>
<evidence type="ECO:0000256" key="11">
    <source>
        <dbReference type="HAMAP-Rule" id="MF_00121"/>
    </source>
</evidence>
<dbReference type="InterPro" id="IPR004413">
    <property type="entry name" value="GatB"/>
</dbReference>
<dbReference type="InterPro" id="IPR006075">
    <property type="entry name" value="Asn/Gln-tRNA_Trfase_suB/E_cat"/>
</dbReference>
<dbReference type="NCBIfam" id="NF004015">
    <property type="entry name" value="PRK05477.1-5"/>
    <property type="match status" value="1"/>
</dbReference>
<dbReference type="NCBIfam" id="NF004012">
    <property type="entry name" value="PRK05477.1-2"/>
    <property type="match status" value="1"/>
</dbReference>
<dbReference type="InterPro" id="IPR018027">
    <property type="entry name" value="Asn/Gln_amidotransferase"/>
</dbReference>
<dbReference type="Gene3D" id="1.10.10.410">
    <property type="match status" value="1"/>
</dbReference>
<dbReference type="InterPro" id="IPR017958">
    <property type="entry name" value="Gln-tRNA_amidoTrfase_suB_CS"/>
</dbReference>
<protein>
    <recommendedName>
        <fullName evidence="3 11">Aspartyl/glutamyl-tRNA(Asn/Gln) amidotransferase subunit B</fullName>
        <shortName evidence="11">Asp/Glu-ADT subunit B</shortName>
        <ecNumber evidence="11">6.3.5.-</ecNumber>
    </recommendedName>
</protein>
<dbReference type="InterPro" id="IPR014746">
    <property type="entry name" value="Gln_synth/guanido_kin_cat_dom"/>
</dbReference>
<dbReference type="FunFam" id="1.10.150.380:FF:000001">
    <property type="entry name" value="Aspartyl/glutamyl-tRNA(Asn/Gln) amidotransferase subunit B"/>
    <property type="match status" value="1"/>
</dbReference>
<keyword evidence="5 11" id="KW-0547">Nucleotide-binding</keyword>
<dbReference type="SMART" id="SM00845">
    <property type="entry name" value="GatB_Yqey"/>
    <property type="match status" value="1"/>
</dbReference>
<comment type="caution">
    <text evidence="13">The sequence shown here is derived from an EMBL/GenBank/DDBJ whole genome shotgun (WGS) entry which is preliminary data.</text>
</comment>
<evidence type="ECO:0000256" key="9">
    <source>
        <dbReference type="ARBA" id="ARBA00047380"/>
    </source>
</evidence>
<keyword evidence="6 11" id="KW-0067">ATP-binding</keyword>
<dbReference type="EC" id="6.3.5.-" evidence="11"/>
<dbReference type="SUPFAM" id="SSF89095">
    <property type="entry name" value="GatB/YqeY motif"/>
    <property type="match status" value="1"/>
</dbReference>
<dbReference type="InterPro" id="IPR042114">
    <property type="entry name" value="GatB_C_1"/>
</dbReference>
<dbReference type="FunFam" id="1.10.10.410:FF:000001">
    <property type="entry name" value="Aspartyl/glutamyl-tRNA(Asn/Gln) amidotransferase subunit B"/>
    <property type="match status" value="1"/>
</dbReference>
<dbReference type="HAMAP" id="MF_00121">
    <property type="entry name" value="GatB"/>
    <property type="match status" value="1"/>
</dbReference>
<proteinExistence type="inferred from homology"/>
<evidence type="ECO:0000256" key="8">
    <source>
        <dbReference type="ARBA" id="ARBA00024799"/>
    </source>
</evidence>
<evidence type="ECO:0000256" key="5">
    <source>
        <dbReference type="ARBA" id="ARBA00022741"/>
    </source>
</evidence>
<dbReference type="GO" id="GO:0006412">
    <property type="term" value="P:translation"/>
    <property type="evidence" value="ECO:0007669"/>
    <property type="project" value="UniProtKB-UniRule"/>
</dbReference>
<reference evidence="13" key="1">
    <citation type="submission" date="2020-07" db="EMBL/GenBank/DDBJ databases">
        <title>Huge and variable diversity of episymbiotic CPR bacteria and DPANN archaea in groundwater ecosystems.</title>
        <authorList>
            <person name="He C.Y."/>
            <person name="Keren R."/>
            <person name="Whittaker M."/>
            <person name="Farag I.F."/>
            <person name="Doudna J."/>
            <person name="Cate J.H.D."/>
            <person name="Banfield J.F."/>
        </authorList>
    </citation>
    <scope>NUCLEOTIDE SEQUENCE</scope>
    <source>
        <strain evidence="13">NC_groundwater_1482_Ag_S-0.65um_47_24</strain>
    </source>
</reference>
<evidence type="ECO:0000256" key="2">
    <source>
        <dbReference type="ARBA" id="ARBA00011123"/>
    </source>
</evidence>
<comment type="catalytic activity">
    <reaction evidence="10 11">
        <text>L-glutamyl-tRNA(Gln) + L-glutamine + ATP + H2O = L-glutaminyl-tRNA(Gln) + L-glutamate + ADP + phosphate + H(+)</text>
        <dbReference type="Rhea" id="RHEA:17521"/>
        <dbReference type="Rhea" id="RHEA-COMP:9681"/>
        <dbReference type="Rhea" id="RHEA-COMP:9684"/>
        <dbReference type="ChEBI" id="CHEBI:15377"/>
        <dbReference type="ChEBI" id="CHEBI:15378"/>
        <dbReference type="ChEBI" id="CHEBI:29985"/>
        <dbReference type="ChEBI" id="CHEBI:30616"/>
        <dbReference type="ChEBI" id="CHEBI:43474"/>
        <dbReference type="ChEBI" id="CHEBI:58359"/>
        <dbReference type="ChEBI" id="CHEBI:78520"/>
        <dbReference type="ChEBI" id="CHEBI:78521"/>
        <dbReference type="ChEBI" id="CHEBI:456216"/>
    </reaction>
</comment>
<dbReference type="NCBIfam" id="TIGR00133">
    <property type="entry name" value="gatB"/>
    <property type="match status" value="1"/>
</dbReference>
<evidence type="ECO:0000313" key="14">
    <source>
        <dbReference type="Proteomes" id="UP000772181"/>
    </source>
</evidence>
<dbReference type="Gene3D" id="1.10.150.380">
    <property type="entry name" value="GatB domain, N-terminal subdomain"/>
    <property type="match status" value="1"/>
</dbReference>
<sequence length="487" mass="55129">MEYETVIGLEVHAHLLTKSKIFCGCSTEFGGKPNHHTCPICLGMPGVLPVLNNKAVEFIIRIALATHCQIANYSRFARKNYFYPDLPKGYQISQYELPVAANGYVEIDTEGGKKKIGLTRIHLEEDAGKLIHGENLVTEDGYGDPESSYVDFNRTGVPLIEIVSEPDMRSAEEAKEYLQQIKAILQYIEICDGNMEEGSLRCDANISLRPQGSDTFGTKTEIKNMNSFRNVQKALEYEAARQRHLLRNGDRVVQETRLWDAERNVTVSMRSKEEAHDYRYFPEPDLVPLSLDGEWIQKVKEALPELPEAKKERFIEQYQLPHYDAMVLTTSRALADYFEQCVALYAQPKTISNWIMSELLRELKAGEMEINQCPLSPQHLTDMIRLIEKGVISGKIAKVIFDEMFQTGKDPEQVLREKNLVQISDRSALESTIDGTLSSNAKEVQAFQAGKDKLFGFFVGEVMKATKGKANPQLVNEILREKLKAKP</sequence>
<dbReference type="PANTHER" id="PTHR11659">
    <property type="entry name" value="GLUTAMYL-TRNA GLN AMIDOTRANSFERASE SUBUNIT B MITOCHONDRIAL AND PROKARYOTIC PET112-RELATED"/>
    <property type="match status" value="1"/>
</dbReference>
<accession>A0A933GNH4</accession>
<evidence type="ECO:0000256" key="6">
    <source>
        <dbReference type="ARBA" id="ARBA00022840"/>
    </source>
</evidence>
<dbReference type="Pfam" id="PF02637">
    <property type="entry name" value="GatB_Yqey"/>
    <property type="match status" value="1"/>
</dbReference>
<dbReference type="GO" id="GO:0070681">
    <property type="term" value="P:glutaminyl-tRNAGln biosynthesis via transamidation"/>
    <property type="evidence" value="ECO:0007669"/>
    <property type="project" value="TreeGrafter"/>
</dbReference>
<dbReference type="PROSITE" id="PS01234">
    <property type="entry name" value="GATB"/>
    <property type="match status" value="1"/>
</dbReference>
<comment type="catalytic activity">
    <reaction evidence="9 11">
        <text>L-aspartyl-tRNA(Asn) + L-glutamine + ATP + H2O = L-asparaginyl-tRNA(Asn) + L-glutamate + ADP + phosphate + 2 H(+)</text>
        <dbReference type="Rhea" id="RHEA:14513"/>
        <dbReference type="Rhea" id="RHEA-COMP:9674"/>
        <dbReference type="Rhea" id="RHEA-COMP:9677"/>
        <dbReference type="ChEBI" id="CHEBI:15377"/>
        <dbReference type="ChEBI" id="CHEBI:15378"/>
        <dbReference type="ChEBI" id="CHEBI:29985"/>
        <dbReference type="ChEBI" id="CHEBI:30616"/>
        <dbReference type="ChEBI" id="CHEBI:43474"/>
        <dbReference type="ChEBI" id="CHEBI:58359"/>
        <dbReference type="ChEBI" id="CHEBI:78515"/>
        <dbReference type="ChEBI" id="CHEBI:78516"/>
        <dbReference type="ChEBI" id="CHEBI:456216"/>
    </reaction>
</comment>
<dbReference type="SUPFAM" id="SSF55931">
    <property type="entry name" value="Glutamine synthetase/guanido kinase"/>
    <property type="match status" value="1"/>
</dbReference>
<dbReference type="InterPro" id="IPR003789">
    <property type="entry name" value="Asn/Gln_tRNA_amidoTrase-B-like"/>
</dbReference>
<dbReference type="InterPro" id="IPR017959">
    <property type="entry name" value="Asn/Gln-tRNA_amidoTrfase_suB/E"/>
</dbReference>
<dbReference type="GO" id="GO:0050567">
    <property type="term" value="F:glutaminyl-tRNA synthase (glutamine-hydrolyzing) activity"/>
    <property type="evidence" value="ECO:0007669"/>
    <property type="project" value="UniProtKB-UniRule"/>
</dbReference>
<dbReference type="NCBIfam" id="NF004014">
    <property type="entry name" value="PRK05477.1-4"/>
    <property type="match status" value="1"/>
</dbReference>
<gene>
    <name evidence="11 13" type="primary">gatB</name>
    <name evidence="13" type="ORF">HY730_06300</name>
</gene>
<evidence type="ECO:0000259" key="12">
    <source>
        <dbReference type="SMART" id="SM00845"/>
    </source>
</evidence>
<evidence type="ECO:0000313" key="13">
    <source>
        <dbReference type="EMBL" id="MBI4595974.1"/>
    </source>
</evidence>
<comment type="similarity">
    <text evidence="1 11">Belongs to the GatB/GatE family. GatB subfamily.</text>
</comment>
<name>A0A933GNH4_UNCTE</name>
<dbReference type="InterPro" id="IPR023168">
    <property type="entry name" value="GatB_Yqey_C_2"/>
</dbReference>
<organism evidence="13 14">
    <name type="scientific">Tectimicrobiota bacterium</name>
    <dbReference type="NCBI Taxonomy" id="2528274"/>
    <lineage>
        <taxon>Bacteria</taxon>
        <taxon>Pseudomonadati</taxon>
        <taxon>Nitrospinota/Tectimicrobiota group</taxon>
        <taxon>Candidatus Tectimicrobiota</taxon>
    </lineage>
</organism>
<comment type="subunit">
    <text evidence="2 11">Heterotrimer of A, B and C subunits.</text>
</comment>
<evidence type="ECO:0000256" key="1">
    <source>
        <dbReference type="ARBA" id="ARBA00005306"/>
    </source>
</evidence>
<feature type="domain" description="Asn/Gln amidotransferase" evidence="12">
    <location>
        <begin position="336"/>
        <end position="483"/>
    </location>
</feature>
<dbReference type="EMBL" id="JACQWF010000280">
    <property type="protein sequence ID" value="MBI4595974.1"/>
    <property type="molecule type" value="Genomic_DNA"/>
</dbReference>
<dbReference type="Proteomes" id="UP000772181">
    <property type="component" value="Unassembled WGS sequence"/>
</dbReference>
<dbReference type="PANTHER" id="PTHR11659:SF0">
    <property type="entry name" value="GLUTAMYL-TRNA(GLN) AMIDOTRANSFERASE SUBUNIT B, MITOCHONDRIAL"/>
    <property type="match status" value="1"/>
</dbReference>
<dbReference type="AlphaFoldDB" id="A0A933GNH4"/>
<evidence type="ECO:0000256" key="10">
    <source>
        <dbReference type="ARBA" id="ARBA00047913"/>
    </source>
</evidence>
<dbReference type="GO" id="GO:0005524">
    <property type="term" value="F:ATP binding"/>
    <property type="evidence" value="ECO:0007669"/>
    <property type="project" value="UniProtKB-KW"/>
</dbReference>
<evidence type="ECO:0000256" key="4">
    <source>
        <dbReference type="ARBA" id="ARBA00022598"/>
    </source>
</evidence>
<comment type="function">
    <text evidence="8 11">Allows the formation of correctly charged Asn-tRNA(Asn) or Gln-tRNA(Gln) through the transamidation of misacylated Asp-tRNA(Asn) or Glu-tRNA(Gln) in organisms which lack either or both of asparaginyl-tRNA or glutaminyl-tRNA synthetases. The reaction takes place in the presence of glutamine and ATP through an activated phospho-Asp-tRNA(Asn) or phospho-Glu-tRNA(Gln).</text>
</comment>
<evidence type="ECO:0000256" key="7">
    <source>
        <dbReference type="ARBA" id="ARBA00022917"/>
    </source>
</evidence>
<keyword evidence="4 11" id="KW-0436">Ligase</keyword>